<evidence type="ECO:0000313" key="3">
    <source>
        <dbReference type="Proteomes" id="UP000198677"/>
    </source>
</evidence>
<dbReference type="EMBL" id="FOAW01000008">
    <property type="protein sequence ID" value="SEL38181.1"/>
    <property type="molecule type" value="Genomic_DNA"/>
</dbReference>
<dbReference type="PANTHER" id="PTHR46825">
    <property type="entry name" value="D-ALANYL-D-ALANINE-CARBOXYPEPTIDASE/ENDOPEPTIDASE AMPH"/>
    <property type="match status" value="1"/>
</dbReference>
<evidence type="ECO:0000313" key="2">
    <source>
        <dbReference type="EMBL" id="SEL38181.1"/>
    </source>
</evidence>
<organism evidence="2 3">
    <name type="scientific">Rhodococcus maanshanensis</name>
    <dbReference type="NCBI Taxonomy" id="183556"/>
    <lineage>
        <taxon>Bacteria</taxon>
        <taxon>Bacillati</taxon>
        <taxon>Actinomycetota</taxon>
        <taxon>Actinomycetes</taxon>
        <taxon>Mycobacteriales</taxon>
        <taxon>Nocardiaceae</taxon>
        <taxon>Rhodococcus</taxon>
    </lineage>
</organism>
<accession>A0A1H7PQP7</accession>
<keyword evidence="2" id="KW-0378">Hydrolase</keyword>
<dbReference type="InterPro" id="IPR001466">
    <property type="entry name" value="Beta-lactam-related"/>
</dbReference>
<evidence type="ECO:0000259" key="1">
    <source>
        <dbReference type="Pfam" id="PF00144"/>
    </source>
</evidence>
<protein>
    <submittedName>
        <fullName evidence="2">D-alanyl-D-alanine carboxypeptidase</fullName>
    </submittedName>
</protein>
<sequence length="367" mass="38490">MKSAAVAVGISVLLLAGCSDTSDPVVVNSFPNRAAVQADLDELVRSTVGGAVATLSVPGETVELRSGVGDRVTAEQIPDGAQVRIGSVTKTFVAAIVMQLVDEGKVELDAPIDRYLPGALVGEGVDPGAITVRQLLQHTSGLPEYSDDPRITQTYLGSGERFTRQDLLAMAMAHPAQFRPGERMKYTNTNYLVNGMLVEKVTGNTVEDELASRITGPLGLTDTYLPGTGEKQIRGRHPSGYEADGDNIIEMTATEPSGPWAAGAMVSSGPDLTTFLRALVEGRLTSEASWAAMTDTVPMDQPGMSYGLGLMSAKLSCGKVFWGHSGDIPGFHTLSGATEDGRAAAITVTQAPPQEVDTLALLSNALC</sequence>
<proteinExistence type="predicted"/>
<dbReference type="PANTHER" id="PTHR46825:SF7">
    <property type="entry name" value="D-ALANYL-D-ALANINE CARBOXYPEPTIDASE"/>
    <property type="match status" value="1"/>
</dbReference>
<dbReference type="SUPFAM" id="SSF56601">
    <property type="entry name" value="beta-lactamase/transpeptidase-like"/>
    <property type="match status" value="1"/>
</dbReference>
<dbReference type="AlphaFoldDB" id="A0A1H7PQP7"/>
<dbReference type="Gene3D" id="3.40.710.10">
    <property type="entry name" value="DD-peptidase/beta-lactamase superfamily"/>
    <property type="match status" value="1"/>
</dbReference>
<dbReference type="Proteomes" id="UP000198677">
    <property type="component" value="Unassembled WGS sequence"/>
</dbReference>
<keyword evidence="2" id="KW-0645">Protease</keyword>
<dbReference type="RefSeq" id="WP_072752975.1">
    <property type="nucleotide sequence ID" value="NZ_FOAW01000008.1"/>
</dbReference>
<keyword evidence="2" id="KW-0121">Carboxypeptidase</keyword>
<name>A0A1H7PQP7_9NOCA</name>
<feature type="domain" description="Beta-lactamase-related" evidence="1">
    <location>
        <begin position="45"/>
        <end position="355"/>
    </location>
</feature>
<keyword evidence="3" id="KW-1185">Reference proteome</keyword>
<dbReference type="GO" id="GO:0004180">
    <property type="term" value="F:carboxypeptidase activity"/>
    <property type="evidence" value="ECO:0007669"/>
    <property type="project" value="UniProtKB-KW"/>
</dbReference>
<dbReference type="PROSITE" id="PS51257">
    <property type="entry name" value="PROKAR_LIPOPROTEIN"/>
    <property type="match status" value="1"/>
</dbReference>
<dbReference type="InterPro" id="IPR012338">
    <property type="entry name" value="Beta-lactam/transpept-like"/>
</dbReference>
<gene>
    <name evidence="2" type="ORF">SAMN05444583_108137</name>
</gene>
<reference evidence="3" key="1">
    <citation type="submission" date="2016-10" db="EMBL/GenBank/DDBJ databases">
        <authorList>
            <person name="Varghese N."/>
            <person name="Submissions S."/>
        </authorList>
    </citation>
    <scope>NUCLEOTIDE SEQUENCE [LARGE SCALE GENOMIC DNA]</scope>
    <source>
        <strain evidence="3">DSM 44675</strain>
    </source>
</reference>
<dbReference type="OrthoDB" id="3174977at2"/>
<dbReference type="Pfam" id="PF00144">
    <property type="entry name" value="Beta-lactamase"/>
    <property type="match status" value="1"/>
</dbReference>
<dbReference type="InterPro" id="IPR050491">
    <property type="entry name" value="AmpC-like"/>
</dbReference>